<dbReference type="PANTHER" id="PTHR42711:SF5">
    <property type="entry name" value="ABC TRANSPORTER ATP-BINDING PROTEIN NATA"/>
    <property type="match status" value="1"/>
</dbReference>
<dbReference type="GO" id="GO:0005524">
    <property type="term" value="F:ATP binding"/>
    <property type="evidence" value="ECO:0007669"/>
    <property type="project" value="UniProtKB-KW"/>
</dbReference>
<keyword evidence="6" id="KW-0046">Antibiotic resistance</keyword>
<dbReference type="PROSITE" id="PS50893">
    <property type="entry name" value="ABC_TRANSPORTER_2"/>
    <property type="match status" value="1"/>
</dbReference>
<evidence type="ECO:0000256" key="7">
    <source>
        <dbReference type="SAM" id="MobiDB-lite"/>
    </source>
</evidence>
<dbReference type="GO" id="GO:0005886">
    <property type="term" value="C:plasma membrane"/>
    <property type="evidence" value="ECO:0007669"/>
    <property type="project" value="UniProtKB-SubCell"/>
</dbReference>
<name>D8L2C6_9ACTN</name>
<evidence type="ECO:0000256" key="3">
    <source>
        <dbReference type="ARBA" id="ARBA00022448"/>
    </source>
</evidence>
<dbReference type="GO" id="GO:0046677">
    <property type="term" value="P:response to antibiotic"/>
    <property type="evidence" value="ECO:0007669"/>
    <property type="project" value="UniProtKB-KW"/>
</dbReference>
<dbReference type="SUPFAM" id="SSF52540">
    <property type="entry name" value="P-loop containing nucleoside triphosphate hydrolases"/>
    <property type="match status" value="1"/>
</dbReference>
<dbReference type="InterPro" id="IPR003593">
    <property type="entry name" value="AAA+_ATPase"/>
</dbReference>
<dbReference type="InterPro" id="IPR050763">
    <property type="entry name" value="ABC_transporter_ATP-binding"/>
</dbReference>
<keyword evidence="3" id="KW-0813">Transport</keyword>
<feature type="compositionally biased region" description="Basic and acidic residues" evidence="7">
    <location>
        <begin position="320"/>
        <end position="339"/>
    </location>
</feature>
<dbReference type="InterPro" id="IPR027417">
    <property type="entry name" value="P-loop_NTPase"/>
</dbReference>
<evidence type="ECO:0000259" key="8">
    <source>
        <dbReference type="PROSITE" id="PS50893"/>
    </source>
</evidence>
<dbReference type="AlphaFoldDB" id="D8L2C6"/>
<dbReference type="PROSITE" id="PS00211">
    <property type="entry name" value="ABC_TRANSPORTER_1"/>
    <property type="match status" value="1"/>
</dbReference>
<proteinExistence type="inferred from homology"/>
<sequence>MIEVSGLTKRYRDTVAVDDLSFTVEEGDLFALLGENGAGKSTTISCLTTLLDYDSGDISVDGLRRPDDDYRIREQTGVVFQQSILDPLLTARENLRLRATFYGLGMDRVDELTEMIGLGEFIDRRYGVLSGGQKRRVDIARSLLNRPRTLFLDEPTAGLDPGSRSQVWESIQDLRDELGLTIVLTTHYMQETESADDVLVLDHGKVLARGTPIALRAAHSAARLLLAPAPGHQYSELTDILLSRVPQADWRVEGGSVVSTVPDSATALAVLKEAEHAIADFQFIQGSMDDVFLNLTEGGAAPATRRAEPEPGASEPVVGAEEHQHPARRAEPVEDGGPR</sequence>
<keyword evidence="5 9" id="KW-0067">ATP-binding</keyword>
<feature type="domain" description="ABC transporter" evidence="8">
    <location>
        <begin position="2"/>
        <end position="228"/>
    </location>
</feature>
<evidence type="ECO:0000256" key="2">
    <source>
        <dbReference type="ARBA" id="ARBA00005417"/>
    </source>
</evidence>
<reference evidence="9" key="1">
    <citation type="submission" date="2009-01" db="EMBL/GenBank/DDBJ databases">
        <title>Characterization of the biosynthetic gene cluster of the pigment granadaene in Propionibacterium jensenii.</title>
        <authorList>
            <person name="Vanberg C."/>
            <person name="Langsrud T."/>
            <person name="Nes I.F."/>
            <person name="Holo H."/>
        </authorList>
    </citation>
    <scope>NUCLEOTIDE SEQUENCE</scope>
    <source>
        <strain evidence="9">LMGT2818</strain>
    </source>
</reference>
<evidence type="ECO:0000256" key="4">
    <source>
        <dbReference type="ARBA" id="ARBA00022741"/>
    </source>
</evidence>
<dbReference type="Gene3D" id="3.40.50.300">
    <property type="entry name" value="P-loop containing nucleotide triphosphate hydrolases"/>
    <property type="match status" value="1"/>
</dbReference>
<dbReference type="Pfam" id="PF00005">
    <property type="entry name" value="ABC_tran"/>
    <property type="match status" value="1"/>
</dbReference>
<accession>D8L2C6</accession>
<evidence type="ECO:0000313" key="9">
    <source>
        <dbReference type="EMBL" id="ACU45391.1"/>
    </source>
</evidence>
<evidence type="ECO:0000256" key="1">
    <source>
        <dbReference type="ARBA" id="ARBA00004202"/>
    </source>
</evidence>
<evidence type="ECO:0000256" key="6">
    <source>
        <dbReference type="ARBA" id="ARBA00023251"/>
    </source>
</evidence>
<dbReference type="EMBL" id="FJ617193">
    <property type="protein sequence ID" value="ACU45391.1"/>
    <property type="molecule type" value="Genomic_DNA"/>
</dbReference>
<evidence type="ECO:0000256" key="5">
    <source>
        <dbReference type="ARBA" id="ARBA00022840"/>
    </source>
</evidence>
<dbReference type="GO" id="GO:0016887">
    <property type="term" value="F:ATP hydrolysis activity"/>
    <property type="evidence" value="ECO:0007669"/>
    <property type="project" value="InterPro"/>
</dbReference>
<dbReference type="InterPro" id="IPR017871">
    <property type="entry name" value="ABC_transporter-like_CS"/>
</dbReference>
<organism evidence="9">
    <name type="scientific">Acidipropionibacterium jensenii</name>
    <dbReference type="NCBI Taxonomy" id="1749"/>
    <lineage>
        <taxon>Bacteria</taxon>
        <taxon>Bacillati</taxon>
        <taxon>Actinomycetota</taxon>
        <taxon>Actinomycetes</taxon>
        <taxon>Propionibacteriales</taxon>
        <taxon>Propionibacteriaceae</taxon>
        <taxon>Acidipropionibacterium</taxon>
    </lineage>
</organism>
<comment type="similarity">
    <text evidence="2">Belongs to the ABC transporter superfamily.</text>
</comment>
<feature type="region of interest" description="Disordered" evidence="7">
    <location>
        <begin position="301"/>
        <end position="339"/>
    </location>
</feature>
<protein>
    <submittedName>
        <fullName evidence="9">Putative multidrug ABC transporter ATP-binding protein</fullName>
    </submittedName>
</protein>
<dbReference type="PANTHER" id="PTHR42711">
    <property type="entry name" value="ABC TRANSPORTER ATP-BINDING PROTEIN"/>
    <property type="match status" value="1"/>
</dbReference>
<dbReference type="SMART" id="SM00382">
    <property type="entry name" value="AAA"/>
    <property type="match status" value="1"/>
</dbReference>
<dbReference type="InterPro" id="IPR003439">
    <property type="entry name" value="ABC_transporter-like_ATP-bd"/>
</dbReference>
<keyword evidence="4" id="KW-0547">Nucleotide-binding</keyword>
<comment type="subcellular location">
    <subcellularLocation>
        <location evidence="1">Cell membrane</location>
        <topology evidence="1">Peripheral membrane protein</topology>
    </subcellularLocation>
</comment>